<name>A0A916TPM6_9SPHN</name>
<dbReference type="AlphaFoldDB" id="A0A916TPM6"/>
<accession>A0A916TPM6</accession>
<evidence type="ECO:0000313" key="2">
    <source>
        <dbReference type="EMBL" id="GGB87837.1"/>
    </source>
</evidence>
<reference evidence="2" key="1">
    <citation type="journal article" date="2014" name="Int. J. Syst. Evol. Microbiol.">
        <title>Complete genome sequence of Corynebacterium casei LMG S-19264T (=DSM 44701T), isolated from a smear-ripened cheese.</title>
        <authorList>
            <consortium name="US DOE Joint Genome Institute (JGI-PGF)"/>
            <person name="Walter F."/>
            <person name="Albersmeier A."/>
            <person name="Kalinowski J."/>
            <person name="Ruckert C."/>
        </authorList>
    </citation>
    <scope>NUCLEOTIDE SEQUENCE</scope>
    <source>
        <strain evidence="2">CGMCC 1.15095</strain>
    </source>
</reference>
<protein>
    <submittedName>
        <fullName evidence="2">Uncharacterized protein</fullName>
    </submittedName>
</protein>
<gene>
    <name evidence="2" type="ORF">GCM10011494_02720</name>
</gene>
<dbReference type="EMBL" id="BMHK01000001">
    <property type="protein sequence ID" value="GGB87837.1"/>
    <property type="molecule type" value="Genomic_DNA"/>
</dbReference>
<comment type="caution">
    <text evidence="2">The sequence shown here is derived from an EMBL/GenBank/DDBJ whole genome shotgun (WGS) entry which is preliminary data.</text>
</comment>
<evidence type="ECO:0000256" key="1">
    <source>
        <dbReference type="SAM" id="MobiDB-lite"/>
    </source>
</evidence>
<evidence type="ECO:0000313" key="3">
    <source>
        <dbReference type="Proteomes" id="UP000608154"/>
    </source>
</evidence>
<keyword evidence="3" id="KW-1185">Reference proteome</keyword>
<feature type="region of interest" description="Disordered" evidence="1">
    <location>
        <begin position="1"/>
        <end position="22"/>
    </location>
</feature>
<reference evidence="2" key="2">
    <citation type="submission" date="2020-09" db="EMBL/GenBank/DDBJ databases">
        <authorList>
            <person name="Sun Q."/>
            <person name="Zhou Y."/>
        </authorList>
    </citation>
    <scope>NUCLEOTIDE SEQUENCE</scope>
    <source>
        <strain evidence="2">CGMCC 1.15095</strain>
    </source>
</reference>
<dbReference type="Proteomes" id="UP000608154">
    <property type="component" value="Unassembled WGS sequence"/>
</dbReference>
<sequence>MARQRKTPAPSKAAGAHSNPDGATLTPSYNLAGFQAQVFANRYGLVIENAAMIAPLALRCAHG</sequence>
<proteinExistence type="predicted"/>
<organism evidence="2 3">
    <name type="scientific">Novosphingobium endophyticum</name>
    <dbReference type="NCBI Taxonomy" id="1955250"/>
    <lineage>
        <taxon>Bacteria</taxon>
        <taxon>Pseudomonadati</taxon>
        <taxon>Pseudomonadota</taxon>
        <taxon>Alphaproteobacteria</taxon>
        <taxon>Sphingomonadales</taxon>
        <taxon>Sphingomonadaceae</taxon>
        <taxon>Novosphingobium</taxon>
    </lineage>
</organism>